<reference evidence="1 2" key="1">
    <citation type="submission" date="2017-06" db="EMBL/GenBank/DDBJ databases">
        <title>Genome sequence of Lactobacillus plantarum subsp. plantarum strain SRCM101258.</title>
        <authorList>
            <person name="Cho S.H."/>
        </authorList>
    </citation>
    <scope>NUCLEOTIDE SEQUENCE [LARGE SCALE GENOMIC DNA]</scope>
    <source>
        <strain evidence="1 2">SRCM101258</strain>
    </source>
</reference>
<dbReference type="Proteomes" id="UP000236990">
    <property type="component" value="Unassembled WGS sequence"/>
</dbReference>
<name>A0A2S3U467_LACPN</name>
<accession>A0A2S3U467</accession>
<organism evidence="1 2">
    <name type="scientific">Lactiplantibacillus plantarum subsp. plantarum</name>
    <dbReference type="NCBI Taxonomy" id="337330"/>
    <lineage>
        <taxon>Bacteria</taxon>
        <taxon>Bacillati</taxon>
        <taxon>Bacillota</taxon>
        <taxon>Bacilli</taxon>
        <taxon>Lactobacillales</taxon>
        <taxon>Lactobacillaceae</taxon>
        <taxon>Lactiplantibacillus</taxon>
    </lineage>
</organism>
<sequence>MGKPIYELSKLNDISKACKQAAITIERVNVANASISAISELVTPTLKQAITGDDNVNYFELNDDELRDFIDEQGNTIYNTMCVLTEMDELSALIDSKTAALSGVIDDINSTANGINDGINSILDGGNSDYSDDNSQGATNHE</sequence>
<comment type="caution">
    <text evidence="1">The sequence shown here is derived from an EMBL/GenBank/DDBJ whole genome shotgun (WGS) entry which is preliminary data.</text>
</comment>
<dbReference type="EMBL" id="NKCZ01000112">
    <property type="protein sequence ID" value="POD83111.1"/>
    <property type="molecule type" value="Genomic_DNA"/>
</dbReference>
<evidence type="ECO:0000313" key="1">
    <source>
        <dbReference type="EMBL" id="POD83111.1"/>
    </source>
</evidence>
<gene>
    <name evidence="1" type="ORF">S101258_02110</name>
</gene>
<proteinExistence type="predicted"/>
<evidence type="ECO:0000313" key="2">
    <source>
        <dbReference type="Proteomes" id="UP000236990"/>
    </source>
</evidence>
<dbReference type="AlphaFoldDB" id="A0A2S3U467"/>
<protein>
    <submittedName>
        <fullName evidence="1">Uncharacterized protein</fullName>
    </submittedName>
</protein>